<proteinExistence type="predicted"/>
<evidence type="ECO:0008006" key="3">
    <source>
        <dbReference type="Google" id="ProtNLM"/>
    </source>
</evidence>
<sequence length="57" mass="6483">MRLLAFIFIVILSGCTSTGGFTDKDKPKEDVYSDSTLGSIKANQDIYREQQRHKGRF</sequence>
<dbReference type="Proteomes" id="UP000829116">
    <property type="component" value="Chromosome"/>
</dbReference>
<organism evidence="1 2">
    <name type="scientific">Moellerella wisconsensis</name>
    <dbReference type="NCBI Taxonomy" id="158849"/>
    <lineage>
        <taxon>Bacteria</taxon>
        <taxon>Pseudomonadati</taxon>
        <taxon>Pseudomonadota</taxon>
        <taxon>Gammaproteobacteria</taxon>
        <taxon>Enterobacterales</taxon>
        <taxon>Morganellaceae</taxon>
        <taxon>Moellerella</taxon>
    </lineage>
</organism>
<dbReference type="AlphaFoldDB" id="A0A9Q8V3B3"/>
<dbReference type="RefSeq" id="WP_156170989.1">
    <property type="nucleotide sequence ID" value="NZ_CAWMFK010000053.1"/>
</dbReference>
<dbReference type="PROSITE" id="PS51257">
    <property type="entry name" value="PROKAR_LIPOPROTEIN"/>
    <property type="match status" value="1"/>
</dbReference>
<name>A0A9Q8V3B3_9GAMM</name>
<accession>A0A9Q8V3B3</accession>
<evidence type="ECO:0000313" key="1">
    <source>
        <dbReference type="EMBL" id="UNH29556.1"/>
    </source>
</evidence>
<protein>
    <recommendedName>
        <fullName evidence="3">Lipoprotein</fullName>
    </recommendedName>
</protein>
<evidence type="ECO:0000313" key="2">
    <source>
        <dbReference type="Proteomes" id="UP000829116"/>
    </source>
</evidence>
<dbReference type="EMBL" id="CP093245">
    <property type="protein sequence ID" value="UNH29556.1"/>
    <property type="molecule type" value="Genomic_DNA"/>
</dbReference>
<reference evidence="1" key="1">
    <citation type="submission" date="2022-03" db="EMBL/GenBank/DDBJ databases">
        <title>ESBL-producing Moellerella wisconsensis and Escherichia marmotae isolated from wild game meat.</title>
        <authorList>
            <person name="Biggel M."/>
        </authorList>
    </citation>
    <scope>NUCLEOTIDE SEQUENCE</scope>
    <source>
        <strain evidence="1">W51</strain>
    </source>
</reference>
<gene>
    <name evidence="1" type="ORF">MNY72_09125</name>
</gene>
<dbReference type="GeneID" id="79717439"/>